<keyword evidence="5" id="KW-0249">Electron transport</keyword>
<keyword evidence="7" id="KW-0411">Iron-sulfur</keyword>
<evidence type="ECO:0000256" key="3">
    <source>
        <dbReference type="ARBA" id="ARBA00022723"/>
    </source>
</evidence>
<dbReference type="SUPFAM" id="SSF46548">
    <property type="entry name" value="alpha-helical ferredoxin"/>
    <property type="match status" value="1"/>
</dbReference>
<dbReference type="GO" id="GO:0016020">
    <property type="term" value="C:membrane"/>
    <property type="evidence" value="ECO:0007669"/>
    <property type="project" value="InterPro"/>
</dbReference>
<dbReference type="SUPFAM" id="SSF142019">
    <property type="entry name" value="Nqo1 FMN-binding domain-like"/>
    <property type="match status" value="1"/>
</dbReference>
<evidence type="ECO:0000313" key="9">
    <source>
        <dbReference type="EMBL" id="QTA80070.1"/>
    </source>
</evidence>
<dbReference type="Gene3D" id="3.30.70.20">
    <property type="match status" value="1"/>
</dbReference>
<dbReference type="InterPro" id="IPR037225">
    <property type="entry name" value="Nuo51_FMN-bd_sf"/>
</dbReference>
<evidence type="ECO:0000256" key="7">
    <source>
        <dbReference type="ARBA" id="ARBA00023014"/>
    </source>
</evidence>
<keyword evidence="6" id="KW-0408">Iron</keyword>
<evidence type="ECO:0000256" key="5">
    <source>
        <dbReference type="ARBA" id="ARBA00022982"/>
    </source>
</evidence>
<dbReference type="InterPro" id="IPR017896">
    <property type="entry name" value="4Fe4S_Fe-S-bd"/>
</dbReference>
<keyword evidence="10" id="KW-1185">Reference proteome</keyword>
<dbReference type="InterPro" id="IPR017900">
    <property type="entry name" value="4Fe4S_Fe_S_CS"/>
</dbReference>
<dbReference type="Pfam" id="PF01512">
    <property type="entry name" value="Complex1_51K"/>
    <property type="match status" value="1"/>
</dbReference>
<feature type="domain" description="4Fe-4S ferredoxin-type" evidence="8">
    <location>
        <begin position="344"/>
        <end position="374"/>
    </location>
</feature>
<dbReference type="Pfam" id="PF13187">
    <property type="entry name" value="Fer4_9"/>
    <property type="match status" value="1"/>
</dbReference>
<dbReference type="Proteomes" id="UP000663720">
    <property type="component" value="Chromosome"/>
</dbReference>
<dbReference type="GO" id="GO:0051539">
    <property type="term" value="F:4 iron, 4 sulfur cluster binding"/>
    <property type="evidence" value="ECO:0007669"/>
    <property type="project" value="UniProtKB-KW"/>
</dbReference>
<dbReference type="KEGG" id="dli:dnl_23560"/>
<dbReference type="PROSITE" id="PS00198">
    <property type="entry name" value="4FE4S_FER_1"/>
    <property type="match status" value="1"/>
</dbReference>
<keyword evidence="4" id="KW-0677">Repeat</keyword>
<dbReference type="PROSITE" id="PS51379">
    <property type="entry name" value="4FE4S_FER_2"/>
    <property type="match status" value="2"/>
</dbReference>
<keyword evidence="1" id="KW-0813">Transport</keyword>
<evidence type="ECO:0000313" key="10">
    <source>
        <dbReference type="Proteomes" id="UP000663720"/>
    </source>
</evidence>
<protein>
    <submittedName>
        <fullName evidence="9">Ion-translocating oxidoreductase complex, subunit C</fullName>
    </submittedName>
</protein>
<dbReference type="RefSeq" id="WP_207691746.1">
    <property type="nucleotide sequence ID" value="NZ_CP061799.1"/>
</dbReference>
<keyword evidence="2" id="KW-0004">4Fe-4S</keyword>
<dbReference type="AlphaFoldDB" id="A0A975GG94"/>
<evidence type="ECO:0000256" key="2">
    <source>
        <dbReference type="ARBA" id="ARBA00022485"/>
    </source>
</evidence>
<dbReference type="Pfam" id="PF13375">
    <property type="entry name" value="RnfC_N"/>
    <property type="match status" value="1"/>
</dbReference>
<dbReference type="GO" id="GO:0046872">
    <property type="term" value="F:metal ion binding"/>
    <property type="evidence" value="ECO:0007669"/>
    <property type="project" value="UniProtKB-KW"/>
</dbReference>
<dbReference type="EMBL" id="CP061799">
    <property type="protein sequence ID" value="QTA80070.1"/>
    <property type="molecule type" value="Genomic_DNA"/>
</dbReference>
<evidence type="ECO:0000256" key="1">
    <source>
        <dbReference type="ARBA" id="ARBA00022448"/>
    </source>
</evidence>
<evidence type="ECO:0000256" key="6">
    <source>
        <dbReference type="ARBA" id="ARBA00023004"/>
    </source>
</evidence>
<name>A0A975GG94_9BACT</name>
<dbReference type="PANTHER" id="PTHR43034">
    <property type="entry name" value="ION-TRANSLOCATING OXIDOREDUCTASE COMPLEX SUBUNIT C"/>
    <property type="match status" value="1"/>
</dbReference>
<accession>A0A975GG94</accession>
<dbReference type="GO" id="GO:0009055">
    <property type="term" value="F:electron transfer activity"/>
    <property type="evidence" value="ECO:0007669"/>
    <property type="project" value="InterPro"/>
</dbReference>
<dbReference type="InterPro" id="IPR026902">
    <property type="entry name" value="RnfC_N"/>
</dbReference>
<organism evidence="9 10">
    <name type="scientific">Desulfonema limicola</name>
    <dbReference type="NCBI Taxonomy" id="45656"/>
    <lineage>
        <taxon>Bacteria</taxon>
        <taxon>Pseudomonadati</taxon>
        <taxon>Thermodesulfobacteriota</taxon>
        <taxon>Desulfobacteria</taxon>
        <taxon>Desulfobacterales</taxon>
        <taxon>Desulfococcaceae</taxon>
        <taxon>Desulfonema</taxon>
    </lineage>
</organism>
<keyword evidence="3" id="KW-0479">Metal-binding</keyword>
<gene>
    <name evidence="9" type="primary">rnfC2</name>
    <name evidence="9" type="ORF">dnl_23560</name>
</gene>
<reference evidence="9" key="1">
    <citation type="journal article" date="2021" name="Microb. Physiol.">
        <title>Proteogenomic Insights into the Physiology of Marine, Sulfate-Reducing, Filamentous Desulfonema limicola and Desulfonema magnum.</title>
        <authorList>
            <person name="Schnaars V."/>
            <person name="Wohlbrand L."/>
            <person name="Scheve S."/>
            <person name="Hinrichs C."/>
            <person name="Reinhardt R."/>
            <person name="Rabus R."/>
        </authorList>
    </citation>
    <scope>NUCLEOTIDE SEQUENCE</scope>
    <source>
        <strain evidence="9">5ac10</strain>
    </source>
</reference>
<dbReference type="InterPro" id="IPR010208">
    <property type="entry name" value="Ion_transpt_RnfC/RsxC"/>
</dbReference>
<sequence length="432" mass="47279">MIKRPFFSLKQPRFEYQAVSGVPIKPVKIGTSKQVKLFLERPFDSKAPLSIKIGDPVNTGQKISPYEGKEEYVISSVTGTIGSISSFTGDFGMSYTAITINTQPEDVFDPAFGESIKENGADAGKDFLAYVPGNLPLNLFFDPEKHIDTVVICGVEKDLLITTNQYVMKSNVSNMNKGISVLKKMTGVHKVVIALPQSLMQEAGAVGGASGVELRVIDTAYPAASPRIIMRDVMGQVVPAGKRCEDMGISFINAEAVASIGKAFNDKTIPVTKTLTVIKKDMTNVMVEARIGTPIGVILKALDISLFDKDRIIIGGPMTGSAIYTEEYPVRPDTDAIMIQDSEDIPMISDYPCINCGECVRICPANVPVSMLVRFLEARKYEEAADEYDLHSCIECGLCSFVCSSKMPIFQYIKLAKYELEQIRIQEEASDD</sequence>
<evidence type="ECO:0000259" key="8">
    <source>
        <dbReference type="PROSITE" id="PS51379"/>
    </source>
</evidence>
<dbReference type="PANTHER" id="PTHR43034:SF2">
    <property type="entry name" value="ION-TRANSLOCATING OXIDOREDUCTASE COMPLEX SUBUNIT C"/>
    <property type="match status" value="1"/>
</dbReference>
<evidence type="ECO:0000256" key="4">
    <source>
        <dbReference type="ARBA" id="ARBA00022737"/>
    </source>
</evidence>
<feature type="domain" description="4Fe-4S ferredoxin-type" evidence="8">
    <location>
        <begin position="384"/>
        <end position="413"/>
    </location>
</feature>
<proteinExistence type="predicted"/>
<dbReference type="InterPro" id="IPR011538">
    <property type="entry name" value="Nuo51_FMN-bd"/>
</dbReference>